<dbReference type="Gene3D" id="3.30.1330.200">
    <property type="match status" value="1"/>
</dbReference>
<dbReference type="Proteomes" id="UP000244069">
    <property type="component" value="Unassembled WGS sequence"/>
</dbReference>
<accession>A0A2T6A6K0</accession>
<dbReference type="RefSeq" id="WP_107978659.1">
    <property type="nucleotide sequence ID" value="NZ_BMEZ01000037.1"/>
</dbReference>
<dbReference type="InterPro" id="IPR038592">
    <property type="entry name" value="CheD-like_sf"/>
</dbReference>
<evidence type="ECO:0000313" key="5">
    <source>
        <dbReference type="Proteomes" id="UP000244069"/>
    </source>
</evidence>
<protein>
    <recommendedName>
        <fullName evidence="3">Probable chemoreceptor glutamine deamidase CheD</fullName>
        <ecNumber evidence="3">3.5.1.44</ecNumber>
    </recommendedName>
</protein>
<organism evidence="4 5">
    <name type="scientific">Allosediminivita pacifica</name>
    <dbReference type="NCBI Taxonomy" id="1267769"/>
    <lineage>
        <taxon>Bacteria</taxon>
        <taxon>Pseudomonadati</taxon>
        <taxon>Pseudomonadota</taxon>
        <taxon>Alphaproteobacteria</taxon>
        <taxon>Rhodobacterales</taxon>
        <taxon>Paracoccaceae</taxon>
        <taxon>Allosediminivita</taxon>
    </lineage>
</organism>
<dbReference type="Pfam" id="PF03975">
    <property type="entry name" value="CheD"/>
    <property type="match status" value="1"/>
</dbReference>
<sequence>MSGSEKVVTVIQGEYRISDDPAVIFSTVLGSCVAVCLCDLERRIGGMNHFLLPSRAGKDGANERYGAYSMELLINGLLKQGAQRSRLRAKLFGGAKMMSNLGDIGTSNARFAHEFLANESIPILGESLGGTSARRVRFSPVTGRAKQLLVAGDVAEVAPIVAPPKPPIASDVTLF</sequence>
<dbReference type="InterPro" id="IPR005659">
    <property type="entry name" value="Chemorcpt_Glu_NH3ase_CheD"/>
</dbReference>
<reference evidence="4 5" key="1">
    <citation type="submission" date="2018-04" db="EMBL/GenBank/DDBJ databases">
        <title>Genomic Encyclopedia of Archaeal and Bacterial Type Strains, Phase II (KMG-II): from individual species to whole genera.</title>
        <authorList>
            <person name="Goeker M."/>
        </authorList>
    </citation>
    <scope>NUCLEOTIDE SEQUENCE [LARGE SCALE GENOMIC DNA]</scope>
    <source>
        <strain evidence="4 5">DSM 29329</strain>
    </source>
</reference>
<name>A0A2T6A6K0_9RHOB</name>
<comment type="caution">
    <text evidence="4">The sequence shown here is derived from an EMBL/GenBank/DDBJ whole genome shotgun (WGS) entry which is preliminary data.</text>
</comment>
<gene>
    <name evidence="3" type="primary">cheD</name>
    <name evidence="4" type="ORF">C8N44_13730</name>
</gene>
<dbReference type="InterPro" id="IPR011324">
    <property type="entry name" value="Cytotoxic_necrot_fac-like_cat"/>
</dbReference>
<comment type="catalytic activity">
    <reaction evidence="3">
        <text>L-glutaminyl-[protein] + H2O = L-glutamyl-[protein] + NH4(+)</text>
        <dbReference type="Rhea" id="RHEA:16441"/>
        <dbReference type="Rhea" id="RHEA-COMP:10207"/>
        <dbReference type="Rhea" id="RHEA-COMP:10208"/>
        <dbReference type="ChEBI" id="CHEBI:15377"/>
        <dbReference type="ChEBI" id="CHEBI:28938"/>
        <dbReference type="ChEBI" id="CHEBI:29973"/>
        <dbReference type="ChEBI" id="CHEBI:30011"/>
        <dbReference type="EC" id="3.5.1.44"/>
    </reaction>
</comment>
<comment type="similarity">
    <text evidence="3">Belongs to the CheD family.</text>
</comment>
<dbReference type="CDD" id="cd16352">
    <property type="entry name" value="CheD"/>
    <property type="match status" value="1"/>
</dbReference>
<dbReference type="PROSITE" id="PS51257">
    <property type="entry name" value="PROKAR_LIPOPROTEIN"/>
    <property type="match status" value="1"/>
</dbReference>
<dbReference type="EC" id="3.5.1.44" evidence="3"/>
<keyword evidence="5" id="KW-1185">Reference proteome</keyword>
<dbReference type="GO" id="GO:0006935">
    <property type="term" value="P:chemotaxis"/>
    <property type="evidence" value="ECO:0007669"/>
    <property type="project" value="UniProtKB-UniRule"/>
</dbReference>
<proteinExistence type="inferred from homology"/>
<evidence type="ECO:0000256" key="2">
    <source>
        <dbReference type="ARBA" id="ARBA00022801"/>
    </source>
</evidence>
<dbReference type="PANTHER" id="PTHR35147">
    <property type="entry name" value="CHEMORECEPTOR GLUTAMINE DEAMIDASE CHED-RELATED"/>
    <property type="match status" value="1"/>
</dbReference>
<dbReference type="PANTHER" id="PTHR35147:SF3">
    <property type="entry name" value="CHEMORECEPTOR GLUTAMINE DEAMIDASE CHED 1-RELATED"/>
    <property type="match status" value="1"/>
</dbReference>
<dbReference type="OrthoDB" id="9807202at2"/>
<evidence type="ECO:0000256" key="3">
    <source>
        <dbReference type="HAMAP-Rule" id="MF_01440"/>
    </source>
</evidence>
<dbReference type="AlphaFoldDB" id="A0A2T6A6K0"/>
<keyword evidence="2 3" id="KW-0378">Hydrolase</keyword>
<evidence type="ECO:0000313" key="4">
    <source>
        <dbReference type="EMBL" id="PTX39441.1"/>
    </source>
</evidence>
<evidence type="ECO:0000256" key="1">
    <source>
        <dbReference type="ARBA" id="ARBA00022500"/>
    </source>
</evidence>
<dbReference type="HAMAP" id="MF_01440">
    <property type="entry name" value="CheD"/>
    <property type="match status" value="1"/>
</dbReference>
<dbReference type="EMBL" id="QBKN01000037">
    <property type="protein sequence ID" value="PTX39441.1"/>
    <property type="molecule type" value="Genomic_DNA"/>
</dbReference>
<dbReference type="GO" id="GO:0050568">
    <property type="term" value="F:protein-glutamine glutaminase activity"/>
    <property type="evidence" value="ECO:0007669"/>
    <property type="project" value="UniProtKB-UniRule"/>
</dbReference>
<keyword evidence="1 3" id="KW-0145">Chemotaxis</keyword>
<comment type="function">
    <text evidence="3">Probably deamidates glutamine residues to glutamate on methyl-accepting chemotaxis receptors (MCPs), playing an important role in chemotaxis.</text>
</comment>
<dbReference type="SUPFAM" id="SSF64438">
    <property type="entry name" value="CNF1/YfiH-like putative cysteine hydrolases"/>
    <property type="match status" value="1"/>
</dbReference>